<dbReference type="Pfam" id="PF00005">
    <property type="entry name" value="ABC_tran"/>
    <property type="match status" value="1"/>
</dbReference>
<evidence type="ECO:0000313" key="7">
    <source>
        <dbReference type="Proteomes" id="UP000269692"/>
    </source>
</evidence>
<dbReference type="GO" id="GO:0016887">
    <property type="term" value="F:ATP hydrolysis activity"/>
    <property type="evidence" value="ECO:0007669"/>
    <property type="project" value="InterPro"/>
</dbReference>
<dbReference type="RefSeq" id="WP_121622855.1">
    <property type="nucleotide sequence ID" value="NZ_JACIIW010000001.1"/>
</dbReference>
<evidence type="ECO:0000313" key="6">
    <source>
        <dbReference type="EMBL" id="RLP79645.1"/>
    </source>
</evidence>
<dbReference type="PANTHER" id="PTHR42788:SF13">
    <property type="entry name" value="ALIPHATIC SULFONATES IMPORT ATP-BINDING PROTEIN SSUB"/>
    <property type="match status" value="1"/>
</dbReference>
<sequence length="256" mass="28120">MSFLNIDHVSKTYGAGAQATLALDTVSIKADLGEFICLLGLSGCGKSTLLQIISGLEEPSTGQVLVGDEPIHGKTHPSASVVFQDHGLFPWMDVTANVAFNLKARGVGRAERTRKALDYIQMVGLSGFEKKYPHQLSGGMRQRVGIARALSTGPKLLLMDEPFGALDAQTRTTMQNELLRLWERLTATVVFVTHGIDEAVMLADRVVVMSPRPGRVRQIFDINLPRPRDPTSPEFMALVREMLVAIHDDMRLLNMP</sequence>
<gene>
    <name evidence="6" type="ORF">D9R14_08320</name>
</gene>
<dbReference type="SUPFAM" id="SSF52540">
    <property type="entry name" value="P-loop containing nucleoside triphosphate hydrolases"/>
    <property type="match status" value="1"/>
</dbReference>
<proteinExistence type="inferred from homology"/>
<feature type="domain" description="ABC transporter" evidence="5">
    <location>
        <begin position="4"/>
        <end position="236"/>
    </location>
</feature>
<name>A0A3L7AI46_9HYPH</name>
<dbReference type="InterPro" id="IPR017871">
    <property type="entry name" value="ABC_transporter-like_CS"/>
</dbReference>
<dbReference type="Gene3D" id="3.40.50.300">
    <property type="entry name" value="P-loop containing nucleotide triphosphate hydrolases"/>
    <property type="match status" value="1"/>
</dbReference>
<protein>
    <submittedName>
        <fullName evidence="6">ABC transporter ATP-binding protein</fullName>
    </submittedName>
</protein>
<evidence type="ECO:0000259" key="5">
    <source>
        <dbReference type="PROSITE" id="PS50893"/>
    </source>
</evidence>
<evidence type="ECO:0000256" key="4">
    <source>
        <dbReference type="ARBA" id="ARBA00022840"/>
    </source>
</evidence>
<evidence type="ECO:0000256" key="1">
    <source>
        <dbReference type="ARBA" id="ARBA00005417"/>
    </source>
</evidence>
<accession>A0A3L7AI46</accession>
<evidence type="ECO:0000256" key="2">
    <source>
        <dbReference type="ARBA" id="ARBA00022448"/>
    </source>
</evidence>
<dbReference type="InterPro" id="IPR003593">
    <property type="entry name" value="AAA+_ATPase"/>
</dbReference>
<dbReference type="SMART" id="SM00382">
    <property type="entry name" value="AAA"/>
    <property type="match status" value="1"/>
</dbReference>
<keyword evidence="4 6" id="KW-0067">ATP-binding</keyword>
<dbReference type="OrthoDB" id="9807242at2"/>
<dbReference type="PROSITE" id="PS00211">
    <property type="entry name" value="ABC_TRANSPORTER_1"/>
    <property type="match status" value="1"/>
</dbReference>
<comment type="similarity">
    <text evidence="1">Belongs to the ABC transporter superfamily.</text>
</comment>
<dbReference type="PROSITE" id="PS50893">
    <property type="entry name" value="ABC_TRANSPORTER_2"/>
    <property type="match status" value="1"/>
</dbReference>
<dbReference type="PANTHER" id="PTHR42788">
    <property type="entry name" value="TAURINE IMPORT ATP-BINDING PROTEIN-RELATED"/>
    <property type="match status" value="1"/>
</dbReference>
<dbReference type="Proteomes" id="UP000269692">
    <property type="component" value="Unassembled WGS sequence"/>
</dbReference>
<reference evidence="6 7" key="1">
    <citation type="submission" date="2018-10" db="EMBL/GenBank/DDBJ databases">
        <title>Xanthobacter tagetidis genome sequencing and assembly.</title>
        <authorList>
            <person name="Maclea K.S."/>
            <person name="Goen A.E."/>
            <person name="Fatima S.A."/>
        </authorList>
    </citation>
    <scope>NUCLEOTIDE SEQUENCE [LARGE SCALE GENOMIC DNA]</scope>
    <source>
        <strain evidence="6 7">ATCC 700314</strain>
    </source>
</reference>
<dbReference type="EMBL" id="RCTF01000005">
    <property type="protein sequence ID" value="RLP79645.1"/>
    <property type="molecule type" value="Genomic_DNA"/>
</dbReference>
<dbReference type="AlphaFoldDB" id="A0A3L7AI46"/>
<keyword evidence="7" id="KW-1185">Reference proteome</keyword>
<keyword evidence="3" id="KW-0547">Nucleotide-binding</keyword>
<dbReference type="InterPro" id="IPR050166">
    <property type="entry name" value="ABC_transporter_ATP-bind"/>
</dbReference>
<comment type="caution">
    <text evidence="6">The sequence shown here is derived from an EMBL/GenBank/DDBJ whole genome shotgun (WGS) entry which is preliminary data.</text>
</comment>
<dbReference type="InterPro" id="IPR027417">
    <property type="entry name" value="P-loop_NTPase"/>
</dbReference>
<dbReference type="GO" id="GO:0005524">
    <property type="term" value="F:ATP binding"/>
    <property type="evidence" value="ECO:0007669"/>
    <property type="project" value="UniProtKB-KW"/>
</dbReference>
<evidence type="ECO:0000256" key="3">
    <source>
        <dbReference type="ARBA" id="ARBA00022741"/>
    </source>
</evidence>
<keyword evidence="2" id="KW-0813">Transport</keyword>
<dbReference type="InterPro" id="IPR003439">
    <property type="entry name" value="ABC_transporter-like_ATP-bd"/>
</dbReference>
<dbReference type="CDD" id="cd03293">
    <property type="entry name" value="ABC_NrtD_SsuB_transporters"/>
    <property type="match status" value="1"/>
</dbReference>
<organism evidence="6 7">
    <name type="scientific">Xanthobacter tagetidis</name>
    <dbReference type="NCBI Taxonomy" id="60216"/>
    <lineage>
        <taxon>Bacteria</taxon>
        <taxon>Pseudomonadati</taxon>
        <taxon>Pseudomonadota</taxon>
        <taxon>Alphaproteobacteria</taxon>
        <taxon>Hyphomicrobiales</taxon>
        <taxon>Xanthobacteraceae</taxon>
        <taxon>Xanthobacter</taxon>
    </lineage>
</organism>